<sequence>MSEITENHAAWVPPPFPPQGRLPGRALQVGQNCHQQNSDERRYHQELCLAAGRRVEPPCCKTLHISLFFDGTGNNLNNDLLLSDPKHPTNIARLFRATIGDGTAGGSVSTASRASIQ</sequence>
<feature type="region of interest" description="Disordered" evidence="1">
    <location>
        <begin position="1"/>
        <end position="22"/>
    </location>
</feature>
<evidence type="ECO:0000313" key="3">
    <source>
        <dbReference type="Proteomes" id="UP000077826"/>
    </source>
</evidence>
<dbReference type="EMBL" id="FLDK01000001">
    <property type="protein sequence ID" value="SBG85099.1"/>
    <property type="molecule type" value="Genomic_DNA"/>
</dbReference>
<dbReference type="AlphaFoldDB" id="A0AAX2BRK6"/>
<evidence type="ECO:0000313" key="2">
    <source>
        <dbReference type="EMBL" id="SBG85099.1"/>
    </source>
</evidence>
<accession>A0AAX2BRK6</accession>
<dbReference type="Proteomes" id="UP000077826">
    <property type="component" value="Unassembled WGS sequence"/>
</dbReference>
<organism evidence="2 3">
    <name type="scientific">Klebsiella pneumoniae</name>
    <dbReference type="NCBI Taxonomy" id="573"/>
    <lineage>
        <taxon>Bacteria</taxon>
        <taxon>Pseudomonadati</taxon>
        <taxon>Pseudomonadota</taxon>
        <taxon>Gammaproteobacteria</taxon>
        <taxon>Enterobacterales</taxon>
        <taxon>Enterobacteriaceae</taxon>
        <taxon>Klebsiella/Raoultella group</taxon>
        <taxon>Klebsiella</taxon>
        <taxon>Klebsiella pneumoniae complex</taxon>
    </lineage>
</organism>
<gene>
    <name evidence="2" type="ORF">SAMEA2273558_00274</name>
</gene>
<proteinExistence type="predicted"/>
<keyword evidence="2" id="KW-0449">Lipoprotein</keyword>
<evidence type="ECO:0000256" key="1">
    <source>
        <dbReference type="SAM" id="MobiDB-lite"/>
    </source>
</evidence>
<comment type="caution">
    <text evidence="2">The sequence shown here is derived from an EMBL/GenBank/DDBJ whole genome shotgun (WGS) entry which is preliminary data.</text>
</comment>
<reference evidence="2 3" key="1">
    <citation type="submission" date="2016-04" db="EMBL/GenBank/DDBJ databases">
        <authorList>
            <consortium name="Pathogen Informatics"/>
        </authorList>
    </citation>
    <scope>NUCLEOTIDE SEQUENCE [LARGE SCALE GENOMIC DNA]</scope>
    <source>
        <strain evidence="3">k480</strain>
    </source>
</reference>
<name>A0AAX2BRK6_KLEPN</name>
<protein>
    <submittedName>
        <fullName evidence="2">Lipoprotein</fullName>
    </submittedName>
</protein>